<dbReference type="AlphaFoldDB" id="A0A0A7GCH4"/>
<evidence type="ECO:0000313" key="1">
    <source>
        <dbReference type="EMBL" id="AIY89553.1"/>
    </source>
</evidence>
<reference evidence="1 2" key="1">
    <citation type="journal article" date="2015" name="Appl. Environ. Microbiol.">
        <title>The Geoglobus acetivorans genome: Fe(III) reduction, acetate utilization, autotrophic growth, and degradation of aromatic compounds in a hyperthermophilic archaeon.</title>
        <authorList>
            <person name="Mardanov A.V."/>
            <person name="Slododkina G.B."/>
            <person name="Slobodkin A.I."/>
            <person name="Beletsky A.V."/>
            <person name="Gavrilov S.N."/>
            <person name="Kublanov I.V."/>
            <person name="Bonch-Osmolovskaya E.A."/>
            <person name="Skryabin K.G."/>
            <person name="Ravin N.V."/>
        </authorList>
    </citation>
    <scope>NUCLEOTIDE SEQUENCE [LARGE SCALE GENOMIC DNA]</scope>
    <source>
        <strain evidence="1 2">SBH6</strain>
    </source>
</reference>
<dbReference type="RefSeq" id="WP_048090906.1">
    <property type="nucleotide sequence ID" value="NZ_CP009552.1"/>
</dbReference>
<evidence type="ECO:0000313" key="2">
    <source>
        <dbReference type="Proteomes" id="UP000030624"/>
    </source>
</evidence>
<dbReference type="Proteomes" id="UP000030624">
    <property type="component" value="Chromosome"/>
</dbReference>
<name>A0A0A7GCH4_GEOAI</name>
<dbReference type="STRING" id="565033.GACE_0499"/>
<dbReference type="HOGENOM" id="CLU_175270_3_1_2"/>
<proteinExistence type="predicted"/>
<dbReference type="EMBL" id="CP009552">
    <property type="protein sequence ID" value="AIY89553.1"/>
    <property type="molecule type" value="Genomic_DNA"/>
</dbReference>
<accession>A0A0A7GCH4</accession>
<gene>
    <name evidence="1" type="ORF">GACE_0499</name>
</gene>
<dbReference type="KEGG" id="gac:GACE_0499"/>
<organism evidence="1 2">
    <name type="scientific">Geoglobus acetivorans</name>
    <dbReference type="NCBI Taxonomy" id="565033"/>
    <lineage>
        <taxon>Archaea</taxon>
        <taxon>Methanobacteriati</taxon>
        <taxon>Methanobacteriota</taxon>
        <taxon>Archaeoglobi</taxon>
        <taxon>Archaeoglobales</taxon>
        <taxon>Archaeoglobaceae</taxon>
        <taxon>Geoglobus</taxon>
    </lineage>
</organism>
<sequence length="79" mass="9356">MAELKIRVPEDLKKKMEKFGVDWSPAIRKMIEREIQNLTEIERIISRSKMTEEDALELGENISKSIAERFRKHVTGDRR</sequence>
<dbReference type="GeneID" id="24797101"/>
<evidence type="ECO:0008006" key="3">
    <source>
        <dbReference type="Google" id="ProtNLM"/>
    </source>
</evidence>
<protein>
    <recommendedName>
        <fullName evidence="3">VapB-type antitoxin</fullName>
    </recommendedName>
</protein>